<dbReference type="InterPro" id="IPR012340">
    <property type="entry name" value="NA-bd_OB-fold"/>
</dbReference>
<dbReference type="STRING" id="329726.AM1_0748"/>
<organism evidence="2 3">
    <name type="scientific">Acaryochloris marina (strain MBIC 11017)</name>
    <dbReference type="NCBI Taxonomy" id="329726"/>
    <lineage>
        <taxon>Bacteria</taxon>
        <taxon>Bacillati</taxon>
        <taxon>Cyanobacteriota</taxon>
        <taxon>Cyanophyceae</taxon>
        <taxon>Acaryochloridales</taxon>
        <taxon>Acaryochloridaceae</taxon>
        <taxon>Acaryochloris</taxon>
    </lineage>
</organism>
<keyword evidence="1" id="KW-0472">Membrane</keyword>
<feature type="transmembrane region" description="Helical" evidence="1">
    <location>
        <begin position="98"/>
        <end position="123"/>
    </location>
</feature>
<dbReference type="HOGENOM" id="CLU_115437_0_0_3"/>
<gene>
    <name evidence="2" type="ordered locus">AM1_0748</name>
</gene>
<proteinExistence type="predicted"/>
<evidence type="ECO:0000313" key="3">
    <source>
        <dbReference type="Proteomes" id="UP000000268"/>
    </source>
</evidence>
<feature type="transmembrane region" description="Helical" evidence="1">
    <location>
        <begin position="6"/>
        <end position="24"/>
    </location>
</feature>
<dbReference type="Gene3D" id="2.40.50.140">
    <property type="entry name" value="Nucleic acid-binding proteins"/>
    <property type="match status" value="1"/>
</dbReference>
<name>B0CFA5_ACAM1</name>
<dbReference type="Proteomes" id="UP000000268">
    <property type="component" value="Chromosome"/>
</dbReference>
<keyword evidence="1" id="KW-0812">Transmembrane</keyword>
<dbReference type="AlphaFoldDB" id="B0CFA5"/>
<dbReference type="EMBL" id="CP000828">
    <property type="protein sequence ID" value="ABW25792.1"/>
    <property type="molecule type" value="Genomic_DNA"/>
</dbReference>
<evidence type="ECO:0000256" key="1">
    <source>
        <dbReference type="SAM" id="Phobius"/>
    </source>
</evidence>
<protein>
    <submittedName>
        <fullName evidence="2">Uncharacterized protein</fullName>
    </submittedName>
</protein>
<keyword evidence="3" id="KW-1185">Reference proteome</keyword>
<accession>B0CFA5</accession>
<dbReference type="OrthoDB" id="517853at2"/>
<dbReference type="eggNOG" id="ENOG5031HI9">
    <property type="taxonomic scope" value="Bacteria"/>
</dbReference>
<keyword evidence="1" id="KW-1133">Transmembrane helix</keyword>
<sequence>MLTLYWSCFLIGGVFVFLAVIGGIDGVEFELDELGLDSDVEIFDQRSRSSSTFDSISKKRRKFPLLGLFRSLKFWTFGSCFFGLTGILLSALQTGMPALAITLIAMAMGLFFGTAMSGLLLYLRHQQTDSLISHDDLVGLAGTVEIPFDAQSRGKVRLKVKGSILEVVAFTDGNRSFQPGEQVVVVGTQENRVWVVSSDSFNQPPDALSSGQT</sequence>
<dbReference type="KEGG" id="amr:AM1_0748"/>
<dbReference type="RefSeq" id="WP_012161376.1">
    <property type="nucleotide sequence ID" value="NC_009925.1"/>
</dbReference>
<feature type="transmembrane region" description="Helical" evidence="1">
    <location>
        <begin position="68"/>
        <end position="92"/>
    </location>
</feature>
<reference evidence="2 3" key="1">
    <citation type="journal article" date="2008" name="Proc. Natl. Acad. Sci. U.S.A.">
        <title>Niche adaptation and genome expansion in the chlorophyll d-producing cyanobacterium Acaryochloris marina.</title>
        <authorList>
            <person name="Swingley W.D."/>
            <person name="Chen M."/>
            <person name="Cheung P.C."/>
            <person name="Conrad A.L."/>
            <person name="Dejesa L.C."/>
            <person name="Hao J."/>
            <person name="Honchak B.M."/>
            <person name="Karbach L.E."/>
            <person name="Kurdoglu A."/>
            <person name="Lahiri S."/>
            <person name="Mastrian S.D."/>
            <person name="Miyashita H."/>
            <person name="Page L."/>
            <person name="Ramakrishna P."/>
            <person name="Satoh S."/>
            <person name="Sattley W.M."/>
            <person name="Shimada Y."/>
            <person name="Taylor H.L."/>
            <person name="Tomo T."/>
            <person name="Tsuchiya T."/>
            <person name="Wang Z.T."/>
            <person name="Raymond J."/>
            <person name="Mimuro M."/>
            <person name="Blankenship R.E."/>
            <person name="Touchman J.W."/>
        </authorList>
    </citation>
    <scope>NUCLEOTIDE SEQUENCE [LARGE SCALE GENOMIC DNA]</scope>
    <source>
        <strain evidence="3">MBIC 11017</strain>
    </source>
</reference>
<evidence type="ECO:0000313" key="2">
    <source>
        <dbReference type="EMBL" id="ABW25792.1"/>
    </source>
</evidence>